<gene>
    <name evidence="2" type="ORF">NNL22_04860</name>
</gene>
<sequence length="158" mass="17830">MGVWIVVLVVLSLMGSVFWVMPSARDRLRMRLRQRAMSLGLKVRMPDQALKERLIRYEDFILGSMLYECLNFSHQTVQFSGGLYVVKGQDSTWAFVEQSLPSGIDKGKVISAANELPEACRLLMLTTNGALVFWDEKGEERDVERIKSALESVNASIS</sequence>
<name>A0A9E8HUE6_9ALTE</name>
<accession>A0A9E8HUE6</accession>
<keyword evidence="1" id="KW-0472">Membrane</keyword>
<keyword evidence="1" id="KW-0812">Transmembrane</keyword>
<feature type="transmembrane region" description="Helical" evidence="1">
    <location>
        <begin position="6"/>
        <end position="24"/>
    </location>
</feature>
<protein>
    <submittedName>
        <fullName evidence="2">Uncharacterized protein</fullName>
    </submittedName>
</protein>
<keyword evidence="3" id="KW-1185">Reference proteome</keyword>
<dbReference type="RefSeq" id="WP_251811663.1">
    <property type="nucleotide sequence ID" value="NZ_CP101527.1"/>
</dbReference>
<keyword evidence="1" id="KW-1133">Transmembrane helix</keyword>
<dbReference type="AlphaFoldDB" id="A0A9E8HUE6"/>
<reference evidence="2" key="1">
    <citation type="submission" date="2022-07" db="EMBL/GenBank/DDBJ databases">
        <title>Alkalimarinus sp. nov., isolated from gut of a Alitta virens.</title>
        <authorList>
            <person name="Yang A.I."/>
            <person name="Shin N.-R."/>
        </authorList>
    </citation>
    <scope>NUCLEOTIDE SEQUENCE</scope>
    <source>
        <strain evidence="2">FA028</strain>
    </source>
</reference>
<dbReference type="Proteomes" id="UP001164472">
    <property type="component" value="Chromosome"/>
</dbReference>
<evidence type="ECO:0000313" key="2">
    <source>
        <dbReference type="EMBL" id="UZW75914.1"/>
    </source>
</evidence>
<dbReference type="EMBL" id="CP101527">
    <property type="protein sequence ID" value="UZW75914.1"/>
    <property type="molecule type" value="Genomic_DNA"/>
</dbReference>
<evidence type="ECO:0000313" key="3">
    <source>
        <dbReference type="Proteomes" id="UP001164472"/>
    </source>
</evidence>
<proteinExistence type="predicted"/>
<dbReference type="KEGG" id="asem:NNL22_04860"/>
<evidence type="ECO:0000256" key="1">
    <source>
        <dbReference type="SAM" id="Phobius"/>
    </source>
</evidence>
<organism evidence="2 3">
    <name type="scientific">Alkalimarinus sediminis</name>
    <dbReference type="NCBI Taxonomy" id="1632866"/>
    <lineage>
        <taxon>Bacteria</taxon>
        <taxon>Pseudomonadati</taxon>
        <taxon>Pseudomonadota</taxon>
        <taxon>Gammaproteobacteria</taxon>
        <taxon>Alteromonadales</taxon>
        <taxon>Alteromonadaceae</taxon>
        <taxon>Alkalimarinus</taxon>
    </lineage>
</organism>